<evidence type="ECO:0000313" key="3">
    <source>
        <dbReference type="Proteomes" id="UP000070700"/>
    </source>
</evidence>
<dbReference type="RefSeq" id="XP_018078122.1">
    <property type="nucleotide sequence ID" value="XM_018218001.1"/>
</dbReference>
<proteinExistence type="predicted"/>
<gene>
    <name evidence="2" type="ORF">LY89DRAFT_712776</name>
</gene>
<evidence type="ECO:0000256" key="1">
    <source>
        <dbReference type="SAM" id="MobiDB-lite"/>
    </source>
</evidence>
<feature type="compositionally biased region" description="Polar residues" evidence="1">
    <location>
        <begin position="664"/>
        <end position="676"/>
    </location>
</feature>
<dbReference type="GeneID" id="28827727"/>
<name>A0A194XVN2_MOLSC</name>
<dbReference type="PANTHER" id="PTHR40788">
    <property type="entry name" value="CLR5 DOMAIN-CONTAINING PROTEIN-RELATED"/>
    <property type="match status" value="1"/>
</dbReference>
<evidence type="ECO:0000313" key="2">
    <source>
        <dbReference type="EMBL" id="KUJ23767.1"/>
    </source>
</evidence>
<organism evidence="2 3">
    <name type="scientific">Mollisia scopiformis</name>
    <name type="common">Conifer needle endophyte fungus</name>
    <name type="synonym">Phialocephala scopiformis</name>
    <dbReference type="NCBI Taxonomy" id="149040"/>
    <lineage>
        <taxon>Eukaryota</taxon>
        <taxon>Fungi</taxon>
        <taxon>Dikarya</taxon>
        <taxon>Ascomycota</taxon>
        <taxon>Pezizomycotina</taxon>
        <taxon>Leotiomycetes</taxon>
        <taxon>Helotiales</taxon>
        <taxon>Mollisiaceae</taxon>
        <taxon>Mollisia</taxon>
    </lineage>
</organism>
<reference evidence="2 3" key="1">
    <citation type="submission" date="2015-10" db="EMBL/GenBank/DDBJ databases">
        <title>Full genome of DAOMC 229536 Phialocephala scopiformis, a fungal endophyte of spruce producing the potent anti-insectan compound rugulosin.</title>
        <authorList>
            <consortium name="DOE Joint Genome Institute"/>
            <person name="Walker A.K."/>
            <person name="Frasz S.L."/>
            <person name="Seifert K.A."/>
            <person name="Miller J.D."/>
            <person name="Mondo S.J."/>
            <person name="Labutti K."/>
            <person name="Lipzen A."/>
            <person name="Dockter R."/>
            <person name="Kennedy M."/>
            <person name="Grigoriev I.V."/>
            <person name="Spatafora J.W."/>
        </authorList>
    </citation>
    <scope>NUCLEOTIDE SEQUENCE [LARGE SCALE GENOMIC DNA]</scope>
    <source>
        <strain evidence="2 3">CBS 120377</strain>
    </source>
</reference>
<protein>
    <submittedName>
        <fullName evidence="2">Uncharacterized protein</fullName>
    </submittedName>
</protein>
<feature type="region of interest" description="Disordered" evidence="1">
    <location>
        <begin position="648"/>
        <end position="692"/>
    </location>
</feature>
<feature type="region of interest" description="Disordered" evidence="1">
    <location>
        <begin position="614"/>
        <end position="634"/>
    </location>
</feature>
<dbReference type="KEGG" id="psco:LY89DRAFT_712776"/>
<dbReference type="InParanoid" id="A0A194XVN2"/>
<dbReference type="PANTHER" id="PTHR40788:SF1">
    <property type="entry name" value="IPA PROTEIN"/>
    <property type="match status" value="1"/>
</dbReference>
<keyword evidence="3" id="KW-1185">Reference proteome</keyword>
<dbReference type="EMBL" id="KQ947404">
    <property type="protein sequence ID" value="KUJ23767.1"/>
    <property type="molecule type" value="Genomic_DNA"/>
</dbReference>
<feature type="region of interest" description="Disordered" evidence="1">
    <location>
        <begin position="1"/>
        <end position="27"/>
    </location>
</feature>
<dbReference type="AlphaFoldDB" id="A0A194XVN2"/>
<dbReference type="OrthoDB" id="2922289at2759"/>
<sequence>MYAPKNVCDPSSSGMAPARPSGFIIPPPQMAPCKPERKECIKQFRSITDQQWPGMMYKKILNDIEAKNTCRKLVADIDGNREYLQSQLALKGPSIRKRWEELKDSQRETVMKRVDPKMYENKWMEPVLGHKFRYANHSIDCRKDYRNIHLLPYINLQALKEHPSPLLDLFQHRSNFSPAELASFDNRMLDFGWTSGTLDVYFNRNSVTMLGPQFGKLVPWDESAVHSWETVGFPRAHLILAAQHQLLSFLRGMFDALIFDIDRLSIISQTRFALAQDHLSQLQTDPAYMQRYTKLILEAKYDKCATDPYSICAMDLDFDCWSARHWGWIDEEVSKLKMIRSKFESRITPGHSYNLPKPYANRLRALEALIIELLDTLSRHIQITLPHRPGFQHLWDFDFSDPTKIVQRLKCKRTDVAVADAEQYFKDPLNWVISCLATNPNSPGVLDHSRYFEFLEKHLEDCSPKNCPDLAAFNEMHDMLRSHRPRATQSNIAELEFKAKGLEWRYMRKGLMKEGVGDKWGLVLRESSLQEIGMDWGLLGRLLVRFMDQPSLSKGSPLQKLRIFWDELRLQHTGKLRKADFKADDIEYDMSLISADFHPSHMALVEAERKKHLTKSAATKSTTVQLQKPKKSTLVHGQGMVEPVKVPSITTQSRSQKSGKETATFESQTEWGSTPNDIKPTGDTKAKGKTRGIPSAIADDMDALGLDDTRECSAVKVLVKKSAYDILMRLFPNQIQGNQCPPWTSFVDAMSKVKFTSRQNGDSAVTFQPTIGCKWYRQGSITIHRPHPQATIDHVMLLSIGKRTKKWFGWSRETFELEK</sequence>
<feature type="compositionally biased region" description="Polar residues" evidence="1">
    <location>
        <begin position="616"/>
        <end position="626"/>
    </location>
</feature>
<accession>A0A194XVN2</accession>
<dbReference type="Proteomes" id="UP000070700">
    <property type="component" value="Unassembled WGS sequence"/>
</dbReference>